<organism evidence="1 2">
    <name type="scientific">Rhizophagus irregularis (strain DAOM 197198w)</name>
    <name type="common">Glomus intraradices</name>
    <dbReference type="NCBI Taxonomy" id="1432141"/>
    <lineage>
        <taxon>Eukaryota</taxon>
        <taxon>Fungi</taxon>
        <taxon>Fungi incertae sedis</taxon>
        <taxon>Mucoromycota</taxon>
        <taxon>Glomeromycotina</taxon>
        <taxon>Glomeromycetes</taxon>
        <taxon>Glomerales</taxon>
        <taxon>Glomeraceae</taxon>
        <taxon>Rhizophagus</taxon>
    </lineage>
</organism>
<proteinExistence type="predicted"/>
<evidence type="ECO:0000313" key="1">
    <source>
        <dbReference type="EMBL" id="EXX66838.1"/>
    </source>
</evidence>
<evidence type="ECO:0000313" key="2">
    <source>
        <dbReference type="Proteomes" id="UP000022910"/>
    </source>
</evidence>
<protein>
    <submittedName>
        <fullName evidence="1">Uncharacterized protein</fullName>
    </submittedName>
</protein>
<gene>
    <name evidence="1" type="ORF">RirG_119980</name>
</gene>
<dbReference type="OrthoDB" id="2344185at2759"/>
<comment type="caution">
    <text evidence="1">The sequence shown here is derived from an EMBL/GenBank/DDBJ whole genome shotgun (WGS) entry which is preliminary data.</text>
</comment>
<accession>A0A015MJ10</accession>
<dbReference type="Proteomes" id="UP000022910">
    <property type="component" value="Unassembled WGS sequence"/>
</dbReference>
<name>A0A015MJ10_RHIIW</name>
<reference evidence="1 2" key="1">
    <citation type="submission" date="2014-02" db="EMBL/GenBank/DDBJ databases">
        <title>Single nucleus genome sequencing reveals high similarity among nuclei of an endomycorrhizal fungus.</title>
        <authorList>
            <person name="Lin K."/>
            <person name="Geurts R."/>
            <person name="Zhang Z."/>
            <person name="Limpens E."/>
            <person name="Saunders D.G."/>
            <person name="Mu D."/>
            <person name="Pang E."/>
            <person name="Cao H."/>
            <person name="Cha H."/>
            <person name="Lin T."/>
            <person name="Zhou Q."/>
            <person name="Shang Y."/>
            <person name="Li Y."/>
            <person name="Ivanov S."/>
            <person name="Sharma T."/>
            <person name="Velzen R.V."/>
            <person name="Ruijter N.D."/>
            <person name="Aanen D.K."/>
            <person name="Win J."/>
            <person name="Kamoun S."/>
            <person name="Bisseling T."/>
            <person name="Huang S."/>
        </authorList>
    </citation>
    <scope>NUCLEOTIDE SEQUENCE [LARGE SCALE GENOMIC DNA]</scope>
    <source>
        <strain evidence="2">DAOM197198w</strain>
    </source>
</reference>
<dbReference type="EMBL" id="JEMT01018267">
    <property type="protein sequence ID" value="EXX66838.1"/>
    <property type="molecule type" value="Genomic_DNA"/>
</dbReference>
<keyword evidence="2" id="KW-1185">Reference proteome</keyword>
<sequence length="66" mass="7674">MSKTYNLNVALDIDIDSHIFNMERNESEEDEVIVSQRRQTVVLDPEREDYDIEALIAKEMNDDNGS</sequence>
<dbReference type="HOGENOM" id="CLU_2832531_0_0_1"/>
<dbReference type="AlphaFoldDB" id="A0A015MJ10"/>